<evidence type="ECO:0000313" key="1">
    <source>
        <dbReference type="EMBL" id="KAG2644637.1"/>
    </source>
</evidence>
<name>A0A8T0WEM8_PANVG</name>
<reference evidence="1" key="1">
    <citation type="submission" date="2020-05" db="EMBL/GenBank/DDBJ databases">
        <title>WGS assembly of Panicum virgatum.</title>
        <authorList>
            <person name="Lovell J.T."/>
            <person name="Jenkins J."/>
            <person name="Shu S."/>
            <person name="Juenger T.E."/>
            <person name="Schmutz J."/>
        </authorList>
    </citation>
    <scope>NUCLEOTIDE SEQUENCE</scope>
    <source>
        <strain evidence="1">AP13</strain>
    </source>
</reference>
<organism evidence="1 2">
    <name type="scientific">Panicum virgatum</name>
    <name type="common">Blackwell switchgrass</name>
    <dbReference type="NCBI Taxonomy" id="38727"/>
    <lineage>
        <taxon>Eukaryota</taxon>
        <taxon>Viridiplantae</taxon>
        <taxon>Streptophyta</taxon>
        <taxon>Embryophyta</taxon>
        <taxon>Tracheophyta</taxon>
        <taxon>Spermatophyta</taxon>
        <taxon>Magnoliopsida</taxon>
        <taxon>Liliopsida</taxon>
        <taxon>Poales</taxon>
        <taxon>Poaceae</taxon>
        <taxon>PACMAD clade</taxon>
        <taxon>Panicoideae</taxon>
        <taxon>Panicodae</taxon>
        <taxon>Paniceae</taxon>
        <taxon>Panicinae</taxon>
        <taxon>Panicum</taxon>
        <taxon>Panicum sect. Hiantes</taxon>
    </lineage>
</organism>
<comment type="caution">
    <text evidence="1">The sequence shown here is derived from an EMBL/GenBank/DDBJ whole genome shotgun (WGS) entry which is preliminary data.</text>
</comment>
<sequence length="171" mass="18124">MLLSELPPSLTALLAFSFHPAAFRRYSELLSPSITSLTRLSTSSFLTTPSSSGRTRTPTRHTSSMYLAFMGWSDHCGIATIGTPALSASVVEFHPQCVGVHPTAGCASTSSWGLHVTMRPRSFALPAKSSGIFAASEALTTHRNGLPQLYRPSATSAIWTAAGAETLPKEA</sequence>
<dbReference type="Proteomes" id="UP000823388">
    <property type="component" value="Chromosome 2K"/>
</dbReference>
<dbReference type="EMBL" id="CM029039">
    <property type="protein sequence ID" value="KAG2644637.1"/>
    <property type="molecule type" value="Genomic_DNA"/>
</dbReference>
<evidence type="ECO:0000313" key="2">
    <source>
        <dbReference type="Proteomes" id="UP000823388"/>
    </source>
</evidence>
<protein>
    <submittedName>
        <fullName evidence="1">Uncharacterized protein</fullName>
    </submittedName>
</protein>
<keyword evidence="2" id="KW-1185">Reference proteome</keyword>
<gene>
    <name evidence="1" type="ORF">PVAP13_2KG375616</name>
</gene>
<dbReference type="AlphaFoldDB" id="A0A8T0WEM8"/>
<accession>A0A8T0WEM8</accession>
<proteinExistence type="predicted"/>